<dbReference type="VEuPathDB" id="AmoebaDB:NAEGRDRAFT_54034"/>
<keyword evidence="2" id="KW-1185">Reference proteome</keyword>
<evidence type="ECO:0000313" key="2">
    <source>
        <dbReference type="Proteomes" id="UP000006671"/>
    </source>
</evidence>
<dbReference type="KEGG" id="ngr:NAEGRDRAFT_54034"/>
<evidence type="ECO:0000313" key="1">
    <source>
        <dbReference type="EMBL" id="EFC37004.1"/>
    </source>
</evidence>
<reference evidence="1 2" key="1">
    <citation type="journal article" date="2010" name="Cell">
        <title>The genome of Naegleria gruberi illuminates early eukaryotic versatility.</title>
        <authorList>
            <person name="Fritz-Laylin L.K."/>
            <person name="Prochnik S.E."/>
            <person name="Ginger M.L."/>
            <person name="Dacks J.B."/>
            <person name="Carpenter M.L."/>
            <person name="Field M.C."/>
            <person name="Kuo A."/>
            <person name="Paredez A."/>
            <person name="Chapman J."/>
            <person name="Pham J."/>
            <person name="Shu S."/>
            <person name="Neupane R."/>
            <person name="Cipriano M."/>
            <person name="Mancuso J."/>
            <person name="Tu H."/>
            <person name="Salamov A."/>
            <person name="Lindquist E."/>
            <person name="Shapiro H."/>
            <person name="Lucas S."/>
            <person name="Grigoriev I.V."/>
            <person name="Cande W.Z."/>
            <person name="Fulton C."/>
            <person name="Rokhsar D.S."/>
            <person name="Dawson S.C."/>
        </authorList>
    </citation>
    <scope>NUCLEOTIDE SEQUENCE [LARGE SCALE GENOMIC DNA]</scope>
    <source>
        <strain evidence="1 2">NEG-M</strain>
    </source>
</reference>
<accession>D2W1Q3</accession>
<organism evidence="2">
    <name type="scientific">Naegleria gruberi</name>
    <name type="common">Amoeba</name>
    <dbReference type="NCBI Taxonomy" id="5762"/>
    <lineage>
        <taxon>Eukaryota</taxon>
        <taxon>Discoba</taxon>
        <taxon>Heterolobosea</taxon>
        <taxon>Tetramitia</taxon>
        <taxon>Eutetramitia</taxon>
        <taxon>Vahlkampfiidae</taxon>
        <taxon>Naegleria</taxon>
    </lineage>
</organism>
<proteinExistence type="predicted"/>
<dbReference type="AlphaFoldDB" id="D2W1Q3"/>
<dbReference type="Proteomes" id="UP000006671">
    <property type="component" value="Unassembled WGS sequence"/>
</dbReference>
<dbReference type="InParanoid" id="D2W1Q3"/>
<name>D2W1Q3_NAEGR</name>
<dbReference type="GeneID" id="8856252"/>
<dbReference type="EMBL" id="GG738923">
    <property type="protein sequence ID" value="EFC37004.1"/>
    <property type="molecule type" value="Genomic_DNA"/>
</dbReference>
<dbReference type="RefSeq" id="XP_002669748.1">
    <property type="nucleotide sequence ID" value="XM_002669702.1"/>
</dbReference>
<gene>
    <name evidence="1" type="ORF">NAEGRDRAFT_54034</name>
</gene>
<sequence length="244" mass="28597">MVDTNSNVMKSMIKELKSKDDDAFNKSAESIEVQEGLKCLEMILNPIVHSDLSFSQKMEYFDMIRSEILKQSARKAHNLFLFEESWLNRDFNINIDETMFQQLKSKLKYYTIHEAYYIGFTEYIQEERFFATAVFELANGKLTEISLKHEMLYAFTEEERDTISLEIDGQEEDSTIPQLIENILGIDLEKVDDEMEIIQNFCKCLLKLVGKCHRINITESTEMTFTLKYFPKPIKEAVEQLSDL</sequence>
<protein>
    <submittedName>
        <fullName evidence="1">Predicted protein</fullName>
    </submittedName>
</protein>